<sequence>MFPQVNLENKIQQLSQENVELKQTLADLKFEYEKQVLLCKAAQEWKNKYDRLFQENQQLNQEQKQLQDEISNLKNQIKNFEINMQQIQEKTTNLNQYQLIEANSIRVQQHNQELQRELETYQQKAQFVLQPKTVIDNNIQFYQLTLGWNKDIQNLQLSYRQENDSLIFDGYGEIGNKKVIYQQIHNVGKKALKQNQKPLISLKQSQMQMTFEV</sequence>
<name>A0A8S1TKX5_PAROT</name>
<dbReference type="EMBL" id="CAJJDP010000029">
    <property type="protein sequence ID" value="CAD8154681.1"/>
    <property type="molecule type" value="Genomic_DNA"/>
</dbReference>
<protein>
    <submittedName>
        <fullName evidence="2">Uncharacterized protein</fullName>
    </submittedName>
</protein>
<gene>
    <name evidence="2" type="ORF">POCTA_138.1.T0290298</name>
</gene>
<evidence type="ECO:0000256" key="1">
    <source>
        <dbReference type="SAM" id="Coils"/>
    </source>
</evidence>
<dbReference type="OMA" id="SYRQEND"/>
<keyword evidence="3" id="KW-1185">Reference proteome</keyword>
<dbReference type="Proteomes" id="UP000683925">
    <property type="component" value="Unassembled WGS sequence"/>
</dbReference>
<evidence type="ECO:0000313" key="3">
    <source>
        <dbReference type="Proteomes" id="UP000683925"/>
    </source>
</evidence>
<accession>A0A8S1TKX5</accession>
<proteinExistence type="predicted"/>
<dbReference type="OrthoDB" id="10372539at2759"/>
<comment type="caution">
    <text evidence="2">The sequence shown here is derived from an EMBL/GenBank/DDBJ whole genome shotgun (WGS) entry which is preliminary data.</text>
</comment>
<feature type="coiled-coil region" evidence="1">
    <location>
        <begin position="4"/>
        <end position="124"/>
    </location>
</feature>
<evidence type="ECO:0000313" key="2">
    <source>
        <dbReference type="EMBL" id="CAD8154681.1"/>
    </source>
</evidence>
<dbReference type="AlphaFoldDB" id="A0A8S1TKX5"/>
<organism evidence="2 3">
    <name type="scientific">Paramecium octaurelia</name>
    <dbReference type="NCBI Taxonomy" id="43137"/>
    <lineage>
        <taxon>Eukaryota</taxon>
        <taxon>Sar</taxon>
        <taxon>Alveolata</taxon>
        <taxon>Ciliophora</taxon>
        <taxon>Intramacronucleata</taxon>
        <taxon>Oligohymenophorea</taxon>
        <taxon>Peniculida</taxon>
        <taxon>Parameciidae</taxon>
        <taxon>Paramecium</taxon>
    </lineage>
</organism>
<keyword evidence="1" id="KW-0175">Coiled coil</keyword>
<reference evidence="2" key="1">
    <citation type="submission" date="2021-01" db="EMBL/GenBank/DDBJ databases">
        <authorList>
            <consortium name="Genoscope - CEA"/>
            <person name="William W."/>
        </authorList>
    </citation>
    <scope>NUCLEOTIDE SEQUENCE</scope>
</reference>